<keyword evidence="6 9" id="KW-0119">Carbohydrate metabolism</keyword>
<dbReference type="PANTHER" id="PTHR11113">
    <property type="entry name" value="N-ACETYLGLUCOSAMINE-6-PHOSPHATE DEACETYLASE"/>
    <property type="match status" value="1"/>
</dbReference>
<dbReference type="PIRSF" id="PIRSF038994">
    <property type="entry name" value="NagA"/>
    <property type="match status" value="1"/>
</dbReference>
<evidence type="ECO:0000256" key="2">
    <source>
        <dbReference type="ARBA" id="ARBA00011899"/>
    </source>
</evidence>
<dbReference type="InterPro" id="IPR011059">
    <property type="entry name" value="Metal-dep_hydrolase_composite"/>
</dbReference>
<feature type="binding site" evidence="12">
    <location>
        <position position="198"/>
    </location>
    <ligand>
        <name>Zn(2+)</name>
        <dbReference type="ChEBI" id="CHEBI:29105"/>
    </ligand>
</feature>
<dbReference type="SUPFAM" id="SSF51556">
    <property type="entry name" value="Metallo-dependent hydrolases"/>
    <property type="match status" value="1"/>
</dbReference>
<evidence type="ECO:0000256" key="5">
    <source>
        <dbReference type="ARBA" id="ARBA00022801"/>
    </source>
</evidence>
<evidence type="ECO:0000256" key="4">
    <source>
        <dbReference type="ARBA" id="ARBA00022723"/>
    </source>
</evidence>
<evidence type="ECO:0000256" key="12">
    <source>
        <dbReference type="PIRSR" id="PIRSR038994-3"/>
    </source>
</evidence>
<evidence type="ECO:0000256" key="10">
    <source>
        <dbReference type="PIRSR" id="PIRSR038994-1"/>
    </source>
</evidence>
<feature type="binding site" evidence="11">
    <location>
        <begin position="310"/>
        <end position="312"/>
    </location>
    <ligand>
        <name>substrate</name>
    </ligand>
</feature>
<dbReference type="Gene3D" id="3.20.20.140">
    <property type="entry name" value="Metal-dependent hydrolases"/>
    <property type="match status" value="1"/>
</dbReference>
<dbReference type="GO" id="GO:0046872">
    <property type="term" value="F:metal ion binding"/>
    <property type="evidence" value="ECO:0007669"/>
    <property type="project" value="UniProtKB-KW"/>
</dbReference>
<protein>
    <recommendedName>
        <fullName evidence="3">N-acetylglucosamine-6-phosphate deacetylase</fullName>
        <ecNumber evidence="2">3.5.1.25</ecNumber>
    </recommendedName>
</protein>
<comment type="cofactor">
    <cofactor evidence="12">
        <name>a divalent metal cation</name>
        <dbReference type="ChEBI" id="CHEBI:60240"/>
    </cofactor>
    <text evidence="12">Binds 1 divalent metal cation per subunit.</text>
</comment>
<feature type="binding site" evidence="11">
    <location>
        <position position="231"/>
    </location>
    <ligand>
        <name>substrate</name>
    </ligand>
</feature>
<dbReference type="EC" id="3.5.1.25" evidence="2"/>
<dbReference type="Proteomes" id="UP000323646">
    <property type="component" value="Unassembled WGS sequence"/>
</dbReference>
<evidence type="ECO:0000256" key="8">
    <source>
        <dbReference type="ARBA" id="ARBA00060590"/>
    </source>
</evidence>
<evidence type="ECO:0000259" key="13">
    <source>
        <dbReference type="Pfam" id="PF01979"/>
    </source>
</evidence>
<dbReference type="InterPro" id="IPR003764">
    <property type="entry name" value="GlcNAc_6-P_deAcase"/>
</dbReference>
<comment type="pathway">
    <text evidence="8">Amino-sugar metabolism; N-acetylneuraminate degradation; D-fructose 6-phosphate from N-acetylneuraminate: step 4/5.</text>
</comment>
<feature type="binding site" evidence="11">
    <location>
        <position position="147"/>
    </location>
    <ligand>
        <name>substrate</name>
    </ligand>
</feature>
<sequence>MLAIINGKCILPDEQGDFAIETGKVILCEGERIKGIVSEREAAVLNIEDTIDAEGCYVSPGFLNVHIHGCDGMDTMDDEETALPKMSRLQAKTGVTGFLPTTMTCAWDDVAKAFSHIRHYQQQQPAGARILGAHMEGPFISPAKKGAQAECNIRPADFELVEPWQDVVRIITLAPEELPDYHFVELCEEAGITVSIGHTAADYETVMEAVTEHGVHHITHLYNAMTPFHHRNPGVVGAALDSLANCEIIADNVHSHPAAQRLLYHAKGGRNIILITDSLRACGVGDGPSELGGQKVFVKGELATLEDGTIAGSVATMNRCIKIFWENTGAPLARVIEMATKTPAAELNLYDELGSLEAGKRADIVIFDDDVKIKQTIIGGKVFC</sequence>
<keyword evidence="5 9" id="KW-0378">Hydrolase</keyword>
<dbReference type="GO" id="GO:0006046">
    <property type="term" value="P:N-acetylglucosamine catabolic process"/>
    <property type="evidence" value="ECO:0007669"/>
    <property type="project" value="TreeGrafter"/>
</dbReference>
<evidence type="ECO:0000256" key="11">
    <source>
        <dbReference type="PIRSR" id="PIRSR038994-2"/>
    </source>
</evidence>
<feature type="binding site" evidence="11">
    <location>
        <begin position="223"/>
        <end position="224"/>
    </location>
    <ligand>
        <name>substrate</name>
    </ligand>
</feature>
<organism evidence="14 15">
    <name type="scientific">Selenomonas ruminis</name>
    <dbReference type="NCBI Taxonomy" id="2593411"/>
    <lineage>
        <taxon>Bacteria</taxon>
        <taxon>Bacillati</taxon>
        <taxon>Bacillota</taxon>
        <taxon>Negativicutes</taxon>
        <taxon>Selenomonadales</taxon>
        <taxon>Selenomonadaceae</taxon>
        <taxon>Selenomonas</taxon>
    </lineage>
</organism>
<dbReference type="Pfam" id="PF01979">
    <property type="entry name" value="Amidohydro_1"/>
    <property type="match status" value="1"/>
</dbReference>
<evidence type="ECO:0000256" key="6">
    <source>
        <dbReference type="ARBA" id="ARBA00023277"/>
    </source>
</evidence>
<feature type="binding site" evidence="12">
    <location>
        <position position="220"/>
    </location>
    <ligand>
        <name>Zn(2+)</name>
        <dbReference type="ChEBI" id="CHEBI:29105"/>
    </ligand>
</feature>
<name>A0A5D6W810_9FIRM</name>
<keyword evidence="4 12" id="KW-0479">Metal-binding</keyword>
<feature type="binding site" evidence="11">
    <location>
        <position position="254"/>
    </location>
    <ligand>
        <name>substrate</name>
    </ligand>
</feature>
<dbReference type="FunFam" id="3.20.20.140:FF:000004">
    <property type="entry name" value="N-acetylglucosamine-6-phosphate deacetylase"/>
    <property type="match status" value="1"/>
</dbReference>
<evidence type="ECO:0000313" key="14">
    <source>
        <dbReference type="EMBL" id="TYZ23075.1"/>
    </source>
</evidence>
<proteinExistence type="inferred from homology"/>
<dbReference type="AlphaFoldDB" id="A0A5D6W810"/>
<evidence type="ECO:0000256" key="9">
    <source>
        <dbReference type="PIRNR" id="PIRNR038994"/>
    </source>
</evidence>
<dbReference type="PANTHER" id="PTHR11113:SF14">
    <property type="entry name" value="N-ACETYLGLUCOSAMINE-6-PHOSPHATE DEACETYLASE"/>
    <property type="match status" value="1"/>
</dbReference>
<evidence type="ECO:0000256" key="3">
    <source>
        <dbReference type="ARBA" id="ARBA00018029"/>
    </source>
</evidence>
<dbReference type="EMBL" id="VTOY01000004">
    <property type="protein sequence ID" value="TYZ23075.1"/>
    <property type="molecule type" value="Genomic_DNA"/>
</dbReference>
<comment type="similarity">
    <text evidence="1 9">Belongs to the metallo-dependent hydrolases superfamily. NagA family.</text>
</comment>
<dbReference type="InterPro" id="IPR032466">
    <property type="entry name" value="Metal_Hydrolase"/>
</dbReference>
<dbReference type="OrthoDB" id="9776488at2"/>
<comment type="catalytic activity">
    <reaction evidence="7">
        <text>N-acetyl-D-glucosamine 6-phosphate + H2O = D-glucosamine 6-phosphate + acetate</text>
        <dbReference type="Rhea" id="RHEA:22936"/>
        <dbReference type="ChEBI" id="CHEBI:15377"/>
        <dbReference type="ChEBI" id="CHEBI:30089"/>
        <dbReference type="ChEBI" id="CHEBI:57513"/>
        <dbReference type="ChEBI" id="CHEBI:58725"/>
        <dbReference type="EC" id="3.5.1.25"/>
    </reaction>
</comment>
<dbReference type="NCBIfam" id="TIGR00221">
    <property type="entry name" value="nagA"/>
    <property type="match status" value="1"/>
</dbReference>
<evidence type="ECO:0000313" key="15">
    <source>
        <dbReference type="Proteomes" id="UP000323646"/>
    </source>
</evidence>
<comment type="caution">
    <text evidence="14">The sequence shown here is derived from an EMBL/GenBank/DDBJ whole genome shotgun (WGS) entry which is preliminary data.</text>
</comment>
<gene>
    <name evidence="14" type="primary">nagA</name>
    <name evidence="14" type="ORF">FZ040_07620</name>
</gene>
<feature type="active site" description="Proton donor/acceptor" evidence="10">
    <location>
        <position position="277"/>
    </location>
</feature>
<dbReference type="InterPro" id="IPR006680">
    <property type="entry name" value="Amidohydro-rel"/>
</dbReference>
<evidence type="ECO:0000256" key="1">
    <source>
        <dbReference type="ARBA" id="ARBA00010716"/>
    </source>
</evidence>
<dbReference type="SUPFAM" id="SSF51338">
    <property type="entry name" value="Composite domain of metallo-dependent hydrolases"/>
    <property type="match status" value="1"/>
</dbReference>
<keyword evidence="15" id="KW-1185">Reference proteome</keyword>
<reference evidence="14 15" key="1">
    <citation type="submission" date="2019-08" db="EMBL/GenBank/DDBJ databases">
        <title>Selenomonas sp. mPRGC5 and Selenomonas sp. mPRGC8 isolated from ruminal fluid of dairy goat (Capra hircus).</title>
        <authorList>
            <person name="Poothong S."/>
            <person name="Nuengjamnong C."/>
            <person name="Tanasupawat S."/>
        </authorList>
    </citation>
    <scope>NUCLEOTIDE SEQUENCE [LARGE SCALE GENOMIC DNA]</scope>
    <source>
        <strain evidence="15">mPRGC5</strain>
    </source>
</reference>
<feature type="domain" description="Amidohydrolase-related" evidence="13">
    <location>
        <begin position="57"/>
        <end position="382"/>
    </location>
</feature>
<evidence type="ECO:0000256" key="7">
    <source>
        <dbReference type="ARBA" id="ARBA00047647"/>
    </source>
</evidence>
<feature type="binding site" evidence="12">
    <location>
        <position position="136"/>
    </location>
    <ligand>
        <name>Zn(2+)</name>
        <dbReference type="ChEBI" id="CHEBI:29105"/>
    </ligand>
</feature>
<accession>A0A5D6W810</accession>
<dbReference type="GO" id="GO:0008448">
    <property type="term" value="F:N-acetylglucosamine-6-phosphate deacetylase activity"/>
    <property type="evidence" value="ECO:0007669"/>
    <property type="project" value="UniProtKB-EC"/>
</dbReference>
<dbReference type="CDD" id="cd00854">
    <property type="entry name" value="NagA"/>
    <property type="match status" value="1"/>
</dbReference>
<dbReference type="RefSeq" id="WP_149171431.1">
    <property type="nucleotide sequence ID" value="NZ_VTOY01000004.1"/>
</dbReference>
<dbReference type="Gene3D" id="2.30.40.10">
    <property type="entry name" value="Urease, subunit C, domain 1"/>
    <property type="match status" value="1"/>
</dbReference>